<evidence type="ECO:0000313" key="9">
    <source>
        <dbReference type="Proteomes" id="UP000190675"/>
    </source>
</evidence>
<dbReference type="GO" id="GO:0005886">
    <property type="term" value="C:plasma membrane"/>
    <property type="evidence" value="ECO:0007669"/>
    <property type="project" value="UniProtKB-SubCell"/>
</dbReference>
<feature type="transmembrane region" description="Helical" evidence="7">
    <location>
        <begin position="281"/>
        <end position="298"/>
    </location>
</feature>
<dbReference type="Pfam" id="PF03601">
    <property type="entry name" value="Cons_hypoth698"/>
    <property type="match status" value="1"/>
</dbReference>
<evidence type="ECO:0000256" key="6">
    <source>
        <dbReference type="ARBA" id="ARBA00023136"/>
    </source>
</evidence>
<evidence type="ECO:0000256" key="5">
    <source>
        <dbReference type="ARBA" id="ARBA00022989"/>
    </source>
</evidence>
<reference evidence="8 9" key="1">
    <citation type="submission" date="2016-11" db="EMBL/GenBank/DDBJ databases">
        <authorList>
            <person name="Jaros S."/>
            <person name="Januszkiewicz K."/>
            <person name="Wedrychowicz H."/>
        </authorList>
    </citation>
    <scope>NUCLEOTIDE SEQUENCE [LARGE SCALE GENOMIC DNA]</scope>
    <source>
        <strain evidence="8 9">GAS242</strain>
    </source>
</reference>
<evidence type="ECO:0000256" key="2">
    <source>
        <dbReference type="ARBA" id="ARBA00007977"/>
    </source>
</evidence>
<feature type="transmembrane region" description="Helical" evidence="7">
    <location>
        <begin position="304"/>
        <end position="323"/>
    </location>
</feature>
<comment type="subcellular location">
    <subcellularLocation>
        <location evidence="1">Cell membrane</location>
        <topology evidence="1">Multi-pass membrane protein</topology>
    </subcellularLocation>
</comment>
<dbReference type="AlphaFoldDB" id="A0A1M5GC73"/>
<accession>A0A1M5GC73</accession>
<feature type="transmembrane region" description="Helical" evidence="7">
    <location>
        <begin position="118"/>
        <end position="137"/>
    </location>
</feature>
<dbReference type="PANTHER" id="PTHR30106:SF2">
    <property type="entry name" value="UPF0324 INNER MEMBRANE PROTEIN YEIH"/>
    <property type="match status" value="1"/>
</dbReference>
<evidence type="ECO:0000256" key="4">
    <source>
        <dbReference type="ARBA" id="ARBA00022692"/>
    </source>
</evidence>
<sequence>MTLISASNAAEPLNHAARAPAAAQRWPARGVHSILPGLLLTSLVAGTSFAIRMLPGMTTFSPLILSMVIGIAYHNIVGTAAWAKRGVTFGLRRLLRLAIILLGLQLTASQVIEIGGRGLGIIAASVLATFAFTIWTGKWLGVAPKLAQLIAAGTSICGASAVIATNTVTNADDEDVAYSVACVTVFGSVAMFSYPLLRGLVHLDPQSFGLWAGASIHEIAQVVAVAFQDGQKAGEFGTIAKLSRVMLLAPMVIAIGFMAARGTKRRTPEAGKPSALPPLPWFVLGFVAMVGINSLVAIPPDARAWIVAATTFLLSVALAAMGLETDIGKLASRGLRPALLGAFAFLFIAAFSLTLIKLTG</sequence>
<feature type="transmembrane region" description="Helical" evidence="7">
    <location>
        <begin position="60"/>
        <end position="82"/>
    </location>
</feature>
<evidence type="ECO:0000256" key="7">
    <source>
        <dbReference type="SAM" id="Phobius"/>
    </source>
</evidence>
<keyword evidence="3" id="KW-1003">Cell membrane</keyword>
<feature type="transmembrane region" description="Helical" evidence="7">
    <location>
        <begin position="34"/>
        <end position="54"/>
    </location>
</feature>
<keyword evidence="4 7" id="KW-0812">Transmembrane</keyword>
<evidence type="ECO:0000256" key="3">
    <source>
        <dbReference type="ARBA" id="ARBA00022475"/>
    </source>
</evidence>
<feature type="transmembrane region" description="Helical" evidence="7">
    <location>
        <begin position="239"/>
        <end position="260"/>
    </location>
</feature>
<keyword evidence="5 7" id="KW-1133">Transmembrane helix</keyword>
<evidence type="ECO:0000256" key="1">
    <source>
        <dbReference type="ARBA" id="ARBA00004651"/>
    </source>
</evidence>
<dbReference type="InterPro" id="IPR018383">
    <property type="entry name" value="UPF0324_pro"/>
</dbReference>
<evidence type="ECO:0000313" key="8">
    <source>
        <dbReference type="EMBL" id="SHG01091.1"/>
    </source>
</evidence>
<organism evidence="8 9">
    <name type="scientific">Bradyrhizobium erythrophlei</name>
    <dbReference type="NCBI Taxonomy" id="1437360"/>
    <lineage>
        <taxon>Bacteria</taxon>
        <taxon>Pseudomonadati</taxon>
        <taxon>Pseudomonadota</taxon>
        <taxon>Alphaproteobacteria</taxon>
        <taxon>Hyphomicrobiales</taxon>
        <taxon>Nitrobacteraceae</taxon>
        <taxon>Bradyrhizobium</taxon>
    </lineage>
</organism>
<protein>
    <submittedName>
        <fullName evidence="8">Conserved hypothetical integral membrane protein</fullName>
    </submittedName>
</protein>
<feature type="transmembrane region" description="Helical" evidence="7">
    <location>
        <begin position="94"/>
        <end position="112"/>
    </location>
</feature>
<name>A0A1M5GC73_9BRAD</name>
<dbReference type="PANTHER" id="PTHR30106">
    <property type="entry name" value="INNER MEMBRANE PROTEIN YEIH-RELATED"/>
    <property type="match status" value="1"/>
</dbReference>
<comment type="similarity">
    <text evidence="2">Belongs to the UPF0324 family.</text>
</comment>
<dbReference type="RefSeq" id="WP_079572730.1">
    <property type="nucleotide sequence ID" value="NZ_LT670818.1"/>
</dbReference>
<gene>
    <name evidence="8" type="ORF">SAMN05444169_0040</name>
</gene>
<feature type="transmembrane region" description="Helical" evidence="7">
    <location>
        <begin position="176"/>
        <end position="196"/>
    </location>
</feature>
<dbReference type="Proteomes" id="UP000190675">
    <property type="component" value="Chromosome I"/>
</dbReference>
<keyword evidence="6 7" id="KW-0472">Membrane</keyword>
<feature type="transmembrane region" description="Helical" evidence="7">
    <location>
        <begin position="335"/>
        <end position="356"/>
    </location>
</feature>
<dbReference type="EMBL" id="LT670818">
    <property type="protein sequence ID" value="SHG01091.1"/>
    <property type="molecule type" value="Genomic_DNA"/>
</dbReference>
<feature type="transmembrane region" description="Helical" evidence="7">
    <location>
        <begin position="146"/>
        <end position="164"/>
    </location>
</feature>
<proteinExistence type="inferred from homology"/>